<dbReference type="RefSeq" id="WP_141634553.1">
    <property type="nucleotide sequence ID" value="NZ_VIGB01000003.1"/>
</dbReference>
<organism evidence="1 2">
    <name type="scientific">Kitasatospora acidiphila</name>
    <dbReference type="NCBI Taxonomy" id="2567942"/>
    <lineage>
        <taxon>Bacteria</taxon>
        <taxon>Bacillati</taxon>
        <taxon>Actinomycetota</taxon>
        <taxon>Actinomycetes</taxon>
        <taxon>Kitasatosporales</taxon>
        <taxon>Streptomycetaceae</taxon>
        <taxon>Kitasatospora</taxon>
    </lineage>
</organism>
<evidence type="ECO:0000313" key="2">
    <source>
        <dbReference type="Proteomes" id="UP000319103"/>
    </source>
</evidence>
<accession>A0A540W4Q2</accession>
<name>A0A540W4Q2_9ACTN</name>
<comment type="caution">
    <text evidence="1">The sequence shown here is derived from an EMBL/GenBank/DDBJ whole genome shotgun (WGS) entry which is preliminary data.</text>
</comment>
<gene>
    <name evidence="1" type="ORF">E6W39_19065</name>
</gene>
<protein>
    <submittedName>
        <fullName evidence="1">Uncharacterized protein</fullName>
    </submittedName>
</protein>
<dbReference type="AlphaFoldDB" id="A0A540W4Q2"/>
<dbReference type="Proteomes" id="UP000319103">
    <property type="component" value="Unassembled WGS sequence"/>
</dbReference>
<proteinExistence type="predicted"/>
<evidence type="ECO:0000313" key="1">
    <source>
        <dbReference type="EMBL" id="TQF03953.1"/>
    </source>
</evidence>
<dbReference type="EMBL" id="VIGB01000003">
    <property type="protein sequence ID" value="TQF03953.1"/>
    <property type="molecule type" value="Genomic_DNA"/>
</dbReference>
<keyword evidence="2" id="KW-1185">Reference proteome</keyword>
<sequence length="75" mass="8446">MKPDDTRLIDSLEEDMYNDKFFLQANNTRTRVRYASEMAAGIEVDAIEAGLSKDAARMLSIRALEYMTGLVLVAE</sequence>
<reference evidence="1 2" key="1">
    <citation type="submission" date="2019-06" db="EMBL/GenBank/DDBJ databases">
        <title>Description of Kitasatospora acidophila sp. nov. isolated from pine grove soil, and reclassification of Streptomyces novaecaesareae to Kitasatospora novaeceasareae comb. nov.</title>
        <authorList>
            <person name="Kim M.J."/>
        </authorList>
    </citation>
    <scope>NUCLEOTIDE SEQUENCE [LARGE SCALE GENOMIC DNA]</scope>
    <source>
        <strain evidence="1 2">MMS16-CNU292</strain>
    </source>
</reference>